<evidence type="ECO:0000313" key="3">
    <source>
        <dbReference type="Proteomes" id="UP001583280"/>
    </source>
</evidence>
<reference evidence="2 3" key="1">
    <citation type="journal article" date="2024" name="IMA Fungus">
        <title>IMA Genome - F19 : A genome assembly and annotation guide to empower mycologists, including annotated draft genome sequences of Ceratocystis pirilliformis, Diaporthe australafricana, Fusarium ophioides, Paecilomyces lecythidis, and Sporothrix stenoceras.</title>
        <authorList>
            <person name="Aylward J."/>
            <person name="Wilson A.M."/>
            <person name="Visagie C.M."/>
            <person name="Spraker J."/>
            <person name="Barnes I."/>
            <person name="Buitendag C."/>
            <person name="Ceriani C."/>
            <person name="Del Mar Angel L."/>
            <person name="du Plessis D."/>
            <person name="Fuchs T."/>
            <person name="Gasser K."/>
            <person name="Kramer D."/>
            <person name="Li W."/>
            <person name="Munsamy K."/>
            <person name="Piso A."/>
            <person name="Price J.L."/>
            <person name="Sonnekus B."/>
            <person name="Thomas C."/>
            <person name="van der Nest A."/>
            <person name="van Dijk A."/>
            <person name="van Heerden A."/>
            <person name="van Vuuren N."/>
            <person name="Yilmaz N."/>
            <person name="Duong T.A."/>
            <person name="van der Merwe N.A."/>
            <person name="Wingfield M.J."/>
            <person name="Wingfield B.D."/>
        </authorList>
    </citation>
    <scope>NUCLEOTIDE SEQUENCE [LARGE SCALE GENOMIC DNA]</scope>
    <source>
        <strain evidence="2 3">CMW 12675</strain>
    </source>
</reference>
<feature type="region of interest" description="Disordered" evidence="1">
    <location>
        <begin position="317"/>
        <end position="337"/>
    </location>
</feature>
<accession>A0ABR3YGN9</accession>
<feature type="region of interest" description="Disordered" evidence="1">
    <location>
        <begin position="55"/>
        <end position="77"/>
    </location>
</feature>
<dbReference type="Proteomes" id="UP001583280">
    <property type="component" value="Unassembled WGS sequence"/>
</dbReference>
<gene>
    <name evidence="2" type="ORF">Cpir12675_006524</name>
</gene>
<protein>
    <recommendedName>
        <fullName evidence="4">Myb-like domain-containing protein</fullName>
    </recommendedName>
</protein>
<keyword evidence="3" id="KW-1185">Reference proteome</keyword>
<sequence length="528" mass="58519">MVFESCQISPPASTPTLQAITTRRGRKAAIRNTGDYKAGAKPSISSLILRSQSIDKDCGKHSPAGSETETQKSSSFPRKMEKHWYSYAGSCDLEMEDNSSDAFIKKEGMYLTDSGPLTPHAMDHCDPLDIKPAVFSIGFNSDLHDDMMWHQKSGAGVSLNADVKSHLIKGETNCHIGLFGRNSGSQLELGTASNTPTLYSQNSTDPDTPYTVIDSPCSSFDSNMGDFAGQDMTFTQSLDIGYSSMQDTSMLSAFSRNAHQSDRGPTISPNRMRITPVSSPPVLAPSTSSSCSFSYLLNEQTPDLTTEQADQYPVQGQNSYSQAASHHNTYDPSTLGGNATSAVSMPYGRKSLPELAPKIVPTQPSQPMESIASPFPAPEGSGYPQFPGLENISPTWSPTVREGRAYKVSRAQRRLQDAYLVQAKLSGMTYREIRLRGNFSEAESTLRGRFRTLTKNKEWRVRKPHWFPRDIDLLREGVEYFCDQRSIDQGKIPWKRVAEYILQNGGSYLFGNATCRKKWDEMMYYGMF</sequence>
<name>A0ABR3YGN9_9PEZI</name>
<proteinExistence type="predicted"/>
<comment type="caution">
    <text evidence="2">The sequence shown here is derived from an EMBL/GenBank/DDBJ whole genome shotgun (WGS) entry which is preliminary data.</text>
</comment>
<dbReference type="EMBL" id="JAWDJO010000315">
    <property type="protein sequence ID" value="KAL1887498.1"/>
    <property type="molecule type" value="Genomic_DNA"/>
</dbReference>
<evidence type="ECO:0000256" key="1">
    <source>
        <dbReference type="SAM" id="MobiDB-lite"/>
    </source>
</evidence>
<evidence type="ECO:0000313" key="2">
    <source>
        <dbReference type="EMBL" id="KAL1887498.1"/>
    </source>
</evidence>
<evidence type="ECO:0008006" key="4">
    <source>
        <dbReference type="Google" id="ProtNLM"/>
    </source>
</evidence>
<organism evidence="2 3">
    <name type="scientific">Ceratocystis pirilliformis</name>
    <dbReference type="NCBI Taxonomy" id="259994"/>
    <lineage>
        <taxon>Eukaryota</taxon>
        <taxon>Fungi</taxon>
        <taxon>Dikarya</taxon>
        <taxon>Ascomycota</taxon>
        <taxon>Pezizomycotina</taxon>
        <taxon>Sordariomycetes</taxon>
        <taxon>Hypocreomycetidae</taxon>
        <taxon>Microascales</taxon>
        <taxon>Ceratocystidaceae</taxon>
        <taxon>Ceratocystis</taxon>
    </lineage>
</organism>
<feature type="region of interest" description="Disordered" evidence="1">
    <location>
        <begin position="256"/>
        <end position="286"/>
    </location>
</feature>
<feature type="compositionally biased region" description="Polar residues" evidence="1">
    <location>
        <begin position="65"/>
        <end position="76"/>
    </location>
</feature>